<dbReference type="OrthoDB" id="6737734at2759"/>
<evidence type="ECO:0000256" key="1">
    <source>
        <dbReference type="SAM" id="MobiDB-lite"/>
    </source>
</evidence>
<proteinExistence type="predicted"/>
<reference evidence="2 3" key="1">
    <citation type="submission" date="2019-01" db="EMBL/GenBank/DDBJ databases">
        <authorList>
            <person name="Sayadi A."/>
        </authorList>
    </citation>
    <scope>NUCLEOTIDE SEQUENCE [LARGE SCALE GENOMIC DNA]</scope>
</reference>
<dbReference type="AlphaFoldDB" id="A0A653CHY5"/>
<evidence type="ECO:0000313" key="3">
    <source>
        <dbReference type="Proteomes" id="UP000410492"/>
    </source>
</evidence>
<sequence length="132" mass="14356">MRIISSSGFLGALPKCAPAKKLKAPRQPPKAPPVATCYTPPSTITYLTYVTSYPPPPSAVLPAKKSSYLRRDRSSHLDRLRQPSVGSPVEGISGHFTPNLPATHVLGTFHNPSRGIFAEKSREMCAESSRER</sequence>
<gene>
    <name evidence="2" type="ORF">CALMAC_LOCUS9270</name>
</gene>
<evidence type="ECO:0000313" key="2">
    <source>
        <dbReference type="EMBL" id="VEN47535.1"/>
    </source>
</evidence>
<protein>
    <submittedName>
        <fullName evidence="2">Uncharacterized protein</fullName>
    </submittedName>
</protein>
<accession>A0A653CHY5</accession>
<organism evidence="2 3">
    <name type="scientific">Callosobruchus maculatus</name>
    <name type="common">Southern cowpea weevil</name>
    <name type="synonym">Pulse bruchid</name>
    <dbReference type="NCBI Taxonomy" id="64391"/>
    <lineage>
        <taxon>Eukaryota</taxon>
        <taxon>Metazoa</taxon>
        <taxon>Ecdysozoa</taxon>
        <taxon>Arthropoda</taxon>
        <taxon>Hexapoda</taxon>
        <taxon>Insecta</taxon>
        <taxon>Pterygota</taxon>
        <taxon>Neoptera</taxon>
        <taxon>Endopterygota</taxon>
        <taxon>Coleoptera</taxon>
        <taxon>Polyphaga</taxon>
        <taxon>Cucujiformia</taxon>
        <taxon>Chrysomeloidea</taxon>
        <taxon>Chrysomelidae</taxon>
        <taxon>Bruchinae</taxon>
        <taxon>Bruchini</taxon>
        <taxon>Callosobruchus</taxon>
    </lineage>
</organism>
<feature type="compositionally biased region" description="Basic and acidic residues" evidence="1">
    <location>
        <begin position="69"/>
        <end position="81"/>
    </location>
</feature>
<keyword evidence="3" id="KW-1185">Reference proteome</keyword>
<name>A0A653CHY5_CALMS</name>
<feature type="region of interest" description="Disordered" evidence="1">
    <location>
        <begin position="62"/>
        <end position="93"/>
    </location>
</feature>
<dbReference type="Proteomes" id="UP000410492">
    <property type="component" value="Unassembled WGS sequence"/>
</dbReference>
<dbReference type="EMBL" id="CAACVG010007891">
    <property type="protein sequence ID" value="VEN47535.1"/>
    <property type="molecule type" value="Genomic_DNA"/>
</dbReference>